<reference evidence="2 3" key="1">
    <citation type="submission" date="2023-09" db="EMBL/GenBank/DDBJ databases">
        <authorList>
            <person name="Rey-Velasco X."/>
        </authorList>
    </citation>
    <scope>NUCLEOTIDE SEQUENCE [LARGE SCALE GENOMIC DNA]</scope>
    <source>
        <strain evidence="2 3">P050</strain>
    </source>
</reference>
<dbReference type="EMBL" id="JAVRHV010000007">
    <property type="protein sequence ID" value="MDT0553994.1"/>
    <property type="molecule type" value="Genomic_DNA"/>
</dbReference>
<proteinExistence type="predicted"/>
<protein>
    <recommendedName>
        <fullName evidence="4">DUF350 domain-containing protein</fullName>
    </recommendedName>
</protein>
<dbReference type="Proteomes" id="UP001252186">
    <property type="component" value="Unassembled WGS sequence"/>
</dbReference>
<dbReference type="RefSeq" id="WP_311594079.1">
    <property type="nucleotide sequence ID" value="NZ_JAVRHV010000007.1"/>
</dbReference>
<keyword evidence="1" id="KW-0472">Membrane</keyword>
<comment type="caution">
    <text evidence="2">The sequence shown here is derived from an EMBL/GenBank/DDBJ whole genome shotgun (WGS) entry which is preliminary data.</text>
</comment>
<gene>
    <name evidence="2" type="ORF">RM519_12100</name>
</gene>
<evidence type="ECO:0008006" key="4">
    <source>
        <dbReference type="Google" id="ProtNLM"/>
    </source>
</evidence>
<keyword evidence="1" id="KW-0812">Transmembrane</keyword>
<feature type="transmembrane region" description="Helical" evidence="1">
    <location>
        <begin position="37"/>
        <end position="55"/>
    </location>
</feature>
<feature type="transmembrane region" description="Helical" evidence="1">
    <location>
        <begin position="6"/>
        <end position="25"/>
    </location>
</feature>
<accession>A0ABU2Y8K1</accession>
<keyword evidence="1" id="KW-1133">Transmembrane helix</keyword>
<evidence type="ECO:0000313" key="2">
    <source>
        <dbReference type="EMBL" id="MDT0553994.1"/>
    </source>
</evidence>
<keyword evidence="3" id="KW-1185">Reference proteome</keyword>
<evidence type="ECO:0000256" key="1">
    <source>
        <dbReference type="SAM" id="Phobius"/>
    </source>
</evidence>
<sequence>MLTFGVLFFAVGFILVLFNTVDFSFVKDQEKNKKQAIAGWVIGLSGIALFVLAIIRMTNGE</sequence>
<name>A0ABU2Y8K1_9FLAO</name>
<evidence type="ECO:0000313" key="3">
    <source>
        <dbReference type="Proteomes" id="UP001252186"/>
    </source>
</evidence>
<organism evidence="2 3">
    <name type="scientific">Urechidicola vernalis</name>
    <dbReference type="NCBI Taxonomy" id="3075600"/>
    <lineage>
        <taxon>Bacteria</taxon>
        <taxon>Pseudomonadati</taxon>
        <taxon>Bacteroidota</taxon>
        <taxon>Flavobacteriia</taxon>
        <taxon>Flavobacteriales</taxon>
        <taxon>Flavobacteriaceae</taxon>
        <taxon>Urechidicola</taxon>
    </lineage>
</organism>